<name>A0ABY0IMX0_9RHOO</name>
<proteinExistence type="predicted"/>
<dbReference type="Pfam" id="PF12697">
    <property type="entry name" value="Abhydrolase_6"/>
    <property type="match status" value="1"/>
</dbReference>
<evidence type="ECO:0000259" key="1">
    <source>
        <dbReference type="Pfam" id="PF12697"/>
    </source>
</evidence>
<dbReference type="PANTHER" id="PTHR42886:SF42">
    <property type="entry name" value="ALPHA_BETA-HYDROLASES SUPERFAMILY PROTEIN"/>
    <property type="match status" value="1"/>
</dbReference>
<accession>A0ABY0IMX0</accession>
<dbReference type="EMBL" id="SHKM01000002">
    <property type="protein sequence ID" value="RZT76562.1"/>
    <property type="molecule type" value="Genomic_DNA"/>
</dbReference>
<dbReference type="RefSeq" id="WP_130459705.1">
    <property type="nucleotide sequence ID" value="NZ_SHKM01000002.1"/>
</dbReference>
<reference evidence="2 3" key="1">
    <citation type="submission" date="2019-02" db="EMBL/GenBank/DDBJ databases">
        <title>Genomic Encyclopedia of Type Strains, Phase IV (KMG-IV): sequencing the most valuable type-strain genomes for metagenomic binning, comparative biology and taxonomic classification.</title>
        <authorList>
            <person name="Goeker M."/>
        </authorList>
    </citation>
    <scope>NUCLEOTIDE SEQUENCE [LARGE SCALE GENOMIC DNA]</scope>
    <source>
        <strain evidence="2 3">DSM 21223</strain>
    </source>
</reference>
<feature type="domain" description="AB hydrolase-1" evidence="1">
    <location>
        <begin position="28"/>
        <end position="259"/>
    </location>
</feature>
<dbReference type="InterPro" id="IPR029058">
    <property type="entry name" value="AB_hydrolase_fold"/>
</dbReference>
<evidence type="ECO:0000313" key="3">
    <source>
        <dbReference type="Proteomes" id="UP000292136"/>
    </source>
</evidence>
<dbReference type="SUPFAM" id="SSF53474">
    <property type="entry name" value="alpha/beta-Hydrolases"/>
    <property type="match status" value="1"/>
</dbReference>
<sequence>MDTRAQDQVLEVISRPAQGKAKARPTPLLFVHGAFAGAWCWDEHFLPFFSAAGYDAHAVSLRGHGGSWGHNSIDWWSIQDYVEDVRRAVAELEQAPVLIGHSMGGFVVQKYLEQAQVPGAVLMCSVPPQGLVGASLQMVFSRPDLLGDLNHLLGGGQVASHVLEQALFAQDVEPERLLRYYGHMQKESQRAIWDMSLFNLPQLLRMRLPPLQIIGAELDALVPAAQVKMTGDTYGITPEIFPGMGHGLMLEQDWEKVARSLLAWLQRQGF</sequence>
<comment type="caution">
    <text evidence="2">The sequence shown here is derived from an EMBL/GenBank/DDBJ whole genome shotgun (WGS) entry which is preliminary data.</text>
</comment>
<dbReference type="Proteomes" id="UP000292136">
    <property type="component" value="Unassembled WGS sequence"/>
</dbReference>
<dbReference type="PANTHER" id="PTHR42886">
    <property type="entry name" value="RE40534P-RELATED"/>
    <property type="match status" value="1"/>
</dbReference>
<keyword evidence="3" id="KW-1185">Reference proteome</keyword>
<gene>
    <name evidence="2" type="ORF">EV678_2439</name>
</gene>
<protein>
    <submittedName>
        <fullName evidence="2">Non-heme chloroperoxidase</fullName>
    </submittedName>
</protein>
<dbReference type="InterPro" id="IPR000073">
    <property type="entry name" value="AB_hydrolase_1"/>
</dbReference>
<organism evidence="2 3">
    <name type="scientific">Azospira oryzae</name>
    <dbReference type="NCBI Taxonomy" id="146939"/>
    <lineage>
        <taxon>Bacteria</taxon>
        <taxon>Pseudomonadati</taxon>
        <taxon>Pseudomonadota</taxon>
        <taxon>Betaproteobacteria</taxon>
        <taxon>Rhodocyclales</taxon>
        <taxon>Rhodocyclaceae</taxon>
        <taxon>Azospira</taxon>
    </lineage>
</organism>
<evidence type="ECO:0000313" key="2">
    <source>
        <dbReference type="EMBL" id="RZT76562.1"/>
    </source>
</evidence>
<dbReference type="Gene3D" id="3.40.50.1820">
    <property type="entry name" value="alpha/beta hydrolase"/>
    <property type="match status" value="1"/>
</dbReference>